<dbReference type="PANTHER" id="PTHR31384:SF137">
    <property type="entry name" value="AUXIN RESPONSE FACTOR"/>
    <property type="match status" value="1"/>
</dbReference>
<dbReference type="Pfam" id="PF02362">
    <property type="entry name" value="B3"/>
    <property type="match status" value="1"/>
</dbReference>
<dbReference type="AlphaFoldDB" id="W9S0J8"/>
<dbReference type="Gene3D" id="3.10.20.90">
    <property type="entry name" value="Phosphatidylinositol 3-kinase Catalytic Subunit, Chain A, domain 1"/>
    <property type="match status" value="1"/>
</dbReference>
<dbReference type="InterPro" id="IPR003340">
    <property type="entry name" value="B3_DNA-bd"/>
</dbReference>
<proteinExistence type="inferred from homology"/>
<comment type="similarity">
    <text evidence="2 9">Belongs to the ARF family.</text>
</comment>
<evidence type="ECO:0000256" key="5">
    <source>
        <dbReference type="ARBA" id="ARBA00023125"/>
    </source>
</evidence>
<dbReference type="GO" id="GO:0003677">
    <property type="term" value="F:DNA binding"/>
    <property type="evidence" value="ECO:0007669"/>
    <property type="project" value="UniProtKB-KW"/>
</dbReference>
<evidence type="ECO:0000313" key="14">
    <source>
        <dbReference type="Proteomes" id="UP000030645"/>
    </source>
</evidence>
<dbReference type="STRING" id="981085.W9S0J8"/>
<dbReference type="FunFam" id="2.30.30.1040:FF:000001">
    <property type="entry name" value="Auxin response factor"/>
    <property type="match status" value="1"/>
</dbReference>
<dbReference type="InterPro" id="IPR053793">
    <property type="entry name" value="PB1-like"/>
</dbReference>
<evidence type="ECO:0000256" key="6">
    <source>
        <dbReference type="ARBA" id="ARBA00023163"/>
    </source>
</evidence>
<dbReference type="InterPro" id="IPR033389">
    <property type="entry name" value="AUX/IAA_dom"/>
</dbReference>
<feature type="domain" description="TF-B3" evidence="11">
    <location>
        <begin position="136"/>
        <end position="238"/>
    </location>
</feature>
<feature type="region of interest" description="Disordered" evidence="10">
    <location>
        <begin position="1"/>
        <end position="25"/>
    </location>
</feature>
<keyword evidence="8 9" id="KW-0927">Auxin signaling pathway</keyword>
<reference evidence="14" key="1">
    <citation type="submission" date="2013-01" db="EMBL/GenBank/DDBJ databases">
        <title>Draft Genome Sequence of a Mulberry Tree, Morus notabilis C.K. Schneid.</title>
        <authorList>
            <person name="He N."/>
            <person name="Zhao S."/>
        </authorList>
    </citation>
    <scope>NUCLEOTIDE SEQUENCE</scope>
</reference>
<dbReference type="EMBL" id="KE344834">
    <property type="protein sequence ID" value="EXB81210.1"/>
    <property type="molecule type" value="Genomic_DNA"/>
</dbReference>
<comment type="subcellular location">
    <subcellularLocation>
        <location evidence="1 9">Nucleus</location>
    </subcellularLocation>
</comment>
<evidence type="ECO:0000256" key="2">
    <source>
        <dbReference type="ARBA" id="ARBA00007853"/>
    </source>
</evidence>
<dbReference type="Pfam" id="PF06507">
    <property type="entry name" value="ARF_AD"/>
    <property type="match status" value="1"/>
</dbReference>
<feature type="domain" description="PB1" evidence="12">
    <location>
        <begin position="661"/>
        <end position="754"/>
    </location>
</feature>
<evidence type="ECO:0000256" key="4">
    <source>
        <dbReference type="ARBA" id="ARBA00023015"/>
    </source>
</evidence>
<dbReference type="PANTHER" id="PTHR31384">
    <property type="entry name" value="AUXIN RESPONSE FACTOR 4-RELATED"/>
    <property type="match status" value="1"/>
</dbReference>
<keyword evidence="7 9" id="KW-0539">Nucleus</keyword>
<dbReference type="eggNOG" id="ENOG502QRXI">
    <property type="taxonomic scope" value="Eukaryota"/>
</dbReference>
<dbReference type="FunFam" id="3.10.20.90:FF:000047">
    <property type="entry name" value="Auxin response factor"/>
    <property type="match status" value="1"/>
</dbReference>
<comment type="subunit">
    <text evidence="3 9">Homodimers and heterodimers.</text>
</comment>
<dbReference type="SMART" id="SM01019">
    <property type="entry name" value="B3"/>
    <property type="match status" value="1"/>
</dbReference>
<dbReference type="Proteomes" id="UP000030645">
    <property type="component" value="Unassembled WGS sequence"/>
</dbReference>
<dbReference type="Gene3D" id="2.30.30.1040">
    <property type="match status" value="1"/>
</dbReference>
<comment type="function">
    <text evidence="9">Auxin response factors (ARFs) are transcriptional factors that bind specifically to the DNA sequence 5'-TGTCTC-3' found in the auxin-responsive promoter elements (AuxREs).</text>
</comment>
<protein>
    <recommendedName>
        <fullName evidence="9">Auxin response factor</fullName>
    </recommendedName>
</protein>
<sequence>MDSSYGNTNGGDAASRGSTTSPMDDHENALYKELWHACAGPLVTLPRSGSLVYYFPQGHIEQVEASMNQVVDQQMPAYDLPPKILCRVMNVVLKAEPDTDEVYAQMTLLPELKLDENMAKREKTPPCPPQPRVYSFCKTLTASDTSTHGGFSVLKRHADECLPRLDMSKQPPNQELVAKDLHGLEWRFRHIFRGHPKRHLLQSGWSLFVSSKKLVAGDAFIFLRGDTGELRVRVRRAMRQPSNASSSVISSHSMHIGVLATAWHAVSTGSMFIVYYKPRTSPSEFIVPFEEYKESVKNEYPTGMRFKMRFEGEEAPEQRFSGTVIGTEDLDPMRWPGSKWRCLKVRWDETSHFHRPDRVSPWKIEPVSIHAPDPLPVCPMKRPRLSISSSTSSLHATTEGPSKSNVEAPTWNECSRASQGQGLTLSGGVFARNFESNVENVTTYIPSSQGKDHQTNLLFGKRCFAPEDRVAQIRLGSQCTKEILAPIARQKSYMAGWPLVDQNSTDINCLLPFRDFNDGMHGLEVQQQLPRDWLLPLLQPAHAENSNHQMILNLDDLPLQQDLKAKGNGECKLFGFSLLGNPAMTEQEIPYLNSTDRLRGHTDVESSEHHQDIGPGQVLKGLKIPEFSDTETVGDEQGQHSQVLKKFSRDSQVKLQGCSTRSCIKVHKQGTALGRSVDLSKFNGYSQLIAELDHIFEFNGELMGPKKKWLIVFTDYEGDMMLVGDDPWEEFCHLVRKISIYTQEEVKKMDLEVTNPKPEVVSAIANKGTGSEEAQSLGHPSGQHDFNEYLNENLKNGIVFFVVVVAVNFPTARPPPVTEIGGVIA</sequence>
<evidence type="ECO:0000256" key="1">
    <source>
        <dbReference type="ARBA" id="ARBA00004123"/>
    </source>
</evidence>
<evidence type="ECO:0000256" key="7">
    <source>
        <dbReference type="ARBA" id="ARBA00023242"/>
    </source>
</evidence>
<keyword evidence="14" id="KW-1185">Reference proteome</keyword>
<name>W9S0J8_9ROSA</name>
<dbReference type="GO" id="GO:0009734">
    <property type="term" value="P:auxin-activated signaling pathway"/>
    <property type="evidence" value="ECO:0007669"/>
    <property type="project" value="UniProtKB-KW"/>
</dbReference>
<evidence type="ECO:0000256" key="8">
    <source>
        <dbReference type="ARBA" id="ARBA00023294"/>
    </source>
</evidence>
<evidence type="ECO:0000259" key="12">
    <source>
        <dbReference type="PROSITE" id="PS51745"/>
    </source>
</evidence>
<organism evidence="13 14">
    <name type="scientific">Morus notabilis</name>
    <dbReference type="NCBI Taxonomy" id="981085"/>
    <lineage>
        <taxon>Eukaryota</taxon>
        <taxon>Viridiplantae</taxon>
        <taxon>Streptophyta</taxon>
        <taxon>Embryophyta</taxon>
        <taxon>Tracheophyta</taxon>
        <taxon>Spermatophyta</taxon>
        <taxon>Magnoliopsida</taxon>
        <taxon>eudicotyledons</taxon>
        <taxon>Gunneridae</taxon>
        <taxon>Pentapetalae</taxon>
        <taxon>rosids</taxon>
        <taxon>fabids</taxon>
        <taxon>Rosales</taxon>
        <taxon>Moraceae</taxon>
        <taxon>Moreae</taxon>
        <taxon>Morus</taxon>
    </lineage>
</organism>
<feature type="compositionally biased region" description="Polar residues" evidence="10">
    <location>
        <begin position="394"/>
        <end position="409"/>
    </location>
</feature>
<evidence type="ECO:0000259" key="11">
    <source>
        <dbReference type="PROSITE" id="PS50863"/>
    </source>
</evidence>
<dbReference type="GO" id="GO:0005634">
    <property type="term" value="C:nucleus"/>
    <property type="evidence" value="ECO:0007669"/>
    <property type="project" value="UniProtKB-SubCell"/>
</dbReference>
<keyword evidence="6 9" id="KW-0804">Transcription</keyword>
<evidence type="ECO:0000256" key="9">
    <source>
        <dbReference type="RuleBase" id="RU004561"/>
    </source>
</evidence>
<dbReference type="Gene3D" id="2.40.330.10">
    <property type="entry name" value="DNA-binding pseudobarrel domain"/>
    <property type="match status" value="1"/>
</dbReference>
<dbReference type="PROSITE" id="PS51745">
    <property type="entry name" value="PB1"/>
    <property type="match status" value="1"/>
</dbReference>
<dbReference type="PROSITE" id="PS50863">
    <property type="entry name" value="B3"/>
    <property type="match status" value="1"/>
</dbReference>
<accession>W9S0J8</accession>
<dbReference type="FunFam" id="2.40.330.10:FF:000001">
    <property type="entry name" value="Auxin response factor"/>
    <property type="match status" value="1"/>
</dbReference>
<dbReference type="InterPro" id="IPR044835">
    <property type="entry name" value="ARF_plant"/>
</dbReference>
<dbReference type="Pfam" id="PF02309">
    <property type="entry name" value="AUX_IAA"/>
    <property type="match status" value="1"/>
</dbReference>
<gene>
    <name evidence="13" type="ORF">L484_013151</name>
</gene>
<keyword evidence="4 9" id="KW-0805">Transcription regulation</keyword>
<dbReference type="GO" id="GO:0006355">
    <property type="term" value="P:regulation of DNA-templated transcription"/>
    <property type="evidence" value="ECO:0007669"/>
    <property type="project" value="InterPro"/>
</dbReference>
<evidence type="ECO:0000313" key="13">
    <source>
        <dbReference type="EMBL" id="EXB81210.1"/>
    </source>
</evidence>
<dbReference type="SUPFAM" id="SSF54277">
    <property type="entry name" value="CAD &amp; PB1 domains"/>
    <property type="match status" value="1"/>
</dbReference>
<feature type="region of interest" description="Disordered" evidence="10">
    <location>
        <begin position="388"/>
        <end position="409"/>
    </location>
</feature>
<keyword evidence="5 9" id="KW-0238">DNA-binding</keyword>
<evidence type="ECO:0000256" key="10">
    <source>
        <dbReference type="SAM" id="MobiDB-lite"/>
    </source>
</evidence>
<dbReference type="InterPro" id="IPR010525">
    <property type="entry name" value="ARF_dom"/>
</dbReference>
<dbReference type="CDD" id="cd10017">
    <property type="entry name" value="B3_DNA"/>
    <property type="match status" value="1"/>
</dbReference>
<evidence type="ECO:0000256" key="3">
    <source>
        <dbReference type="ARBA" id="ARBA00011726"/>
    </source>
</evidence>
<dbReference type="SUPFAM" id="SSF101936">
    <property type="entry name" value="DNA-binding pseudobarrel domain"/>
    <property type="match status" value="1"/>
</dbReference>
<dbReference type="InterPro" id="IPR015300">
    <property type="entry name" value="DNA-bd_pseudobarrel_sf"/>
</dbReference>